<evidence type="ECO:0000313" key="2">
    <source>
        <dbReference type="EMBL" id="QDY99065.1"/>
    </source>
</evidence>
<evidence type="ECO:0000256" key="1">
    <source>
        <dbReference type="SAM" id="MobiDB-lite"/>
    </source>
</evidence>
<organism evidence="2 3">
    <name type="scientific">Nitratireductor mangrovi</name>
    <dbReference type="NCBI Taxonomy" id="2599600"/>
    <lineage>
        <taxon>Bacteria</taxon>
        <taxon>Pseudomonadati</taxon>
        <taxon>Pseudomonadota</taxon>
        <taxon>Alphaproteobacteria</taxon>
        <taxon>Hyphomicrobiales</taxon>
        <taxon>Phyllobacteriaceae</taxon>
        <taxon>Nitratireductor</taxon>
    </lineage>
</organism>
<dbReference type="EMBL" id="CP042301">
    <property type="protein sequence ID" value="QDY99065.1"/>
    <property type="molecule type" value="Genomic_DNA"/>
</dbReference>
<accession>A0A5B8KTX6</accession>
<feature type="region of interest" description="Disordered" evidence="1">
    <location>
        <begin position="119"/>
        <end position="143"/>
    </location>
</feature>
<dbReference type="OrthoDB" id="9812088at2"/>
<dbReference type="AlphaFoldDB" id="A0A5B8KTX6"/>
<dbReference type="Pfam" id="PF07030">
    <property type="entry name" value="Phage_Mu_Gp36"/>
    <property type="match status" value="1"/>
</dbReference>
<reference evidence="2" key="1">
    <citation type="submission" date="2020-04" db="EMBL/GenBank/DDBJ databases">
        <title>Nitratireductor sp. nov. isolated from mangrove soil.</title>
        <authorList>
            <person name="Ye Y."/>
        </authorList>
    </citation>
    <scope>NUCLEOTIDE SEQUENCE</scope>
    <source>
        <strain evidence="2">SY7</strain>
    </source>
</reference>
<proteinExistence type="predicted"/>
<evidence type="ECO:0000313" key="3">
    <source>
        <dbReference type="Proteomes" id="UP000321389"/>
    </source>
</evidence>
<sequence length="143" mass="15660">MSYVVKQGMIDRFGERELVQLTDRANKPPTTIDDDVLDEAMSDAADLIDGYLAKLYTLPLTVVPGILTRMAADIARYYLHGKSADKDGAVHRAYQEAMTWLKDVAAGRIQLEAEGVLPEQSGGGSVRAKASDRVFTRDSLKDA</sequence>
<gene>
    <name evidence="2" type="ORF">FQ775_01030</name>
</gene>
<dbReference type="InterPro" id="IPR009752">
    <property type="entry name" value="Phage_Mu_GpJ"/>
</dbReference>
<keyword evidence="3" id="KW-1185">Reference proteome</keyword>
<dbReference type="KEGG" id="niy:FQ775_01030"/>
<dbReference type="Proteomes" id="UP000321389">
    <property type="component" value="Chromosome"/>
</dbReference>
<name>A0A5B8KTX6_9HYPH</name>
<dbReference type="RefSeq" id="WP_146297715.1">
    <property type="nucleotide sequence ID" value="NZ_CP042301.2"/>
</dbReference>
<feature type="compositionally biased region" description="Basic and acidic residues" evidence="1">
    <location>
        <begin position="129"/>
        <end position="143"/>
    </location>
</feature>
<protein>
    <submittedName>
        <fullName evidence="2">DUF1320 domain-containing protein</fullName>
    </submittedName>
</protein>